<organism evidence="2 3">
    <name type="scientific">Actinomyces johnsonii F0510</name>
    <dbReference type="NCBI Taxonomy" id="1227262"/>
    <lineage>
        <taxon>Bacteria</taxon>
        <taxon>Bacillati</taxon>
        <taxon>Actinomycetota</taxon>
        <taxon>Actinomycetes</taxon>
        <taxon>Actinomycetales</taxon>
        <taxon>Actinomycetaceae</taxon>
        <taxon>Actinomyces</taxon>
    </lineage>
</organism>
<protein>
    <submittedName>
        <fullName evidence="2">Uncharacterized protein</fullName>
    </submittedName>
</protein>
<dbReference type="EMBL" id="AWSD01000250">
    <property type="protein sequence ID" value="ERH17882.1"/>
    <property type="molecule type" value="Genomic_DNA"/>
</dbReference>
<evidence type="ECO:0000313" key="3">
    <source>
        <dbReference type="Proteomes" id="UP000016498"/>
    </source>
</evidence>
<name>U1RHC3_9ACTO</name>
<accession>U1RHC3</accession>
<evidence type="ECO:0000256" key="1">
    <source>
        <dbReference type="SAM" id="MobiDB-lite"/>
    </source>
</evidence>
<dbReference type="HOGENOM" id="CLU_3303414_0_0_11"/>
<reference evidence="2 3" key="1">
    <citation type="submission" date="2013-06" db="EMBL/GenBank/DDBJ databases">
        <authorList>
            <person name="Weinstock G."/>
            <person name="Sodergren E."/>
            <person name="Lobos E.A."/>
            <person name="Fulton L."/>
            <person name="Fulton R."/>
            <person name="Courtney L."/>
            <person name="Fronick C."/>
            <person name="O'Laughlin M."/>
            <person name="Godfrey J."/>
            <person name="Wilson R.M."/>
            <person name="Miner T."/>
            <person name="Farmer C."/>
            <person name="Delehaunty K."/>
            <person name="Cordes M."/>
            <person name="Minx P."/>
            <person name="Tomlinson C."/>
            <person name="Chen J."/>
            <person name="Wollam A."/>
            <person name="Pepin K.H."/>
            <person name="Bhonagiri V."/>
            <person name="Zhang X."/>
            <person name="Warren W."/>
            <person name="Mitreva M."/>
            <person name="Mardis E.R."/>
            <person name="Wilson R.K."/>
        </authorList>
    </citation>
    <scope>NUCLEOTIDE SEQUENCE [LARGE SCALE GENOMIC DNA]</scope>
    <source>
        <strain evidence="2 3">F0510</strain>
    </source>
</reference>
<proteinExistence type="predicted"/>
<dbReference type="Proteomes" id="UP000016498">
    <property type="component" value="Unassembled WGS sequence"/>
</dbReference>
<sequence>MYRRRRLSKETEHDNSNGFGPYPDQSGGSCRLLSAESMA</sequence>
<gene>
    <name evidence="2" type="ORF">HMPREF1549_02265</name>
</gene>
<evidence type="ECO:0000313" key="2">
    <source>
        <dbReference type="EMBL" id="ERH17882.1"/>
    </source>
</evidence>
<dbReference type="AlphaFoldDB" id="U1RHC3"/>
<feature type="region of interest" description="Disordered" evidence="1">
    <location>
        <begin position="1"/>
        <end position="39"/>
    </location>
</feature>
<comment type="caution">
    <text evidence="2">The sequence shown here is derived from an EMBL/GenBank/DDBJ whole genome shotgun (WGS) entry which is preliminary data.</text>
</comment>